<keyword evidence="2" id="KW-1185">Reference proteome</keyword>
<gene>
    <name evidence="1" type="ORF">CWI38_0088p0060</name>
</gene>
<dbReference type="VEuPathDB" id="MicrosporidiaDB:CWI38_0088p0060"/>
<dbReference type="AlphaFoldDB" id="A0A4Q9M3Z8"/>
<dbReference type="EMBL" id="PITK01000088">
    <property type="protein sequence ID" value="TBU20331.1"/>
    <property type="molecule type" value="Genomic_DNA"/>
</dbReference>
<evidence type="ECO:0000313" key="1">
    <source>
        <dbReference type="EMBL" id="TBU20331.1"/>
    </source>
</evidence>
<reference evidence="1 2" key="1">
    <citation type="submission" date="2017-12" db="EMBL/GenBank/DDBJ databases">
        <authorList>
            <person name="Pombert J.-F."/>
            <person name="Haag K.L."/>
            <person name="Ebert D."/>
        </authorList>
    </citation>
    <scope>NUCLEOTIDE SEQUENCE [LARGE SCALE GENOMIC DNA]</scope>
    <source>
        <strain evidence="1">IL-G-3</strain>
    </source>
</reference>
<organism evidence="1 2">
    <name type="scientific">Hamiltosporidium tvaerminnensis</name>
    <dbReference type="NCBI Taxonomy" id="1176355"/>
    <lineage>
        <taxon>Eukaryota</taxon>
        <taxon>Fungi</taxon>
        <taxon>Fungi incertae sedis</taxon>
        <taxon>Microsporidia</taxon>
        <taxon>Dubosqiidae</taxon>
        <taxon>Hamiltosporidium</taxon>
    </lineage>
</organism>
<accession>A0A4Q9M3Z8</accession>
<comment type="caution">
    <text evidence="1">The sequence shown here is derived from an EMBL/GenBank/DDBJ whole genome shotgun (WGS) entry which is preliminary data.</text>
</comment>
<sequence length="58" mass="7037">MFKIRDKIIYYLDSNQKRIKIQNLQANFFSIFKETDNECKIKKQSFIYVVTRNNTVIS</sequence>
<proteinExistence type="predicted"/>
<name>A0A4Q9M3Z8_9MICR</name>
<protein>
    <submittedName>
        <fullName evidence="1">Uncharacterized protein</fullName>
    </submittedName>
</protein>
<dbReference type="Proteomes" id="UP000292282">
    <property type="component" value="Unassembled WGS sequence"/>
</dbReference>
<evidence type="ECO:0000313" key="2">
    <source>
        <dbReference type="Proteomes" id="UP000292282"/>
    </source>
</evidence>